<evidence type="ECO:0000313" key="3">
    <source>
        <dbReference type="Ensembl" id="ENSCCRP00000114753.1"/>
    </source>
</evidence>
<dbReference type="CDD" id="cd17130">
    <property type="entry name" value="Ubl2_FAF1"/>
    <property type="match status" value="1"/>
</dbReference>
<evidence type="ECO:0000256" key="1">
    <source>
        <dbReference type="SAM" id="MobiDB-lite"/>
    </source>
</evidence>
<dbReference type="InterPro" id="IPR044541">
    <property type="entry name" value="FAF1_UBA"/>
</dbReference>
<dbReference type="GO" id="GO:0051059">
    <property type="term" value="F:NF-kappaB binding"/>
    <property type="evidence" value="ECO:0007669"/>
    <property type="project" value="TreeGrafter"/>
</dbReference>
<dbReference type="GO" id="GO:0036503">
    <property type="term" value="P:ERAD pathway"/>
    <property type="evidence" value="ECO:0007669"/>
    <property type="project" value="TreeGrafter"/>
</dbReference>
<keyword evidence="4" id="KW-1185">Reference proteome</keyword>
<dbReference type="PANTHER" id="PTHR23322">
    <property type="entry name" value="FAS-ASSOCIATED PROTEIN"/>
    <property type="match status" value="1"/>
</dbReference>
<dbReference type="InterPro" id="IPR033043">
    <property type="entry name" value="FAF1-like_UBX"/>
</dbReference>
<sequence>LTRDLLVLFQACTGIDNIAEAITLLELNNWDLVAAINGVIPQENGILPRYDVDLLILMTSASSSSSPPSSSSPAFCPVQPSRHILERQSRMLSFRVEYRQRSTEVVLEDASTVGDIKSILETELQVPVSKMQLKGWKSGDVSDSTVLRSLHLPKNNSLYVLTPDIAPSASTSQSRYQGLSNQNYLLVISHREAQRDYSLNFPASKTIQEVKRNISDLTNIPVRHQQWDGWPASASDDSMTLASSGISYPCHHLTVCRRSSPALTVDQTDECTDVHMVSDSEGDDFEDAPEFGVDESEVFGMGSASCQKSPMMPENSENEGDALLHFTAEFSRRYGDCHPVFYIGSLEAASQEAFYGKARDRKLLAIYLHNDESVLGNVFCSQMMCADSIVSYLSQNFITWAWDVTKEANKARLLTMCTRHFGSVVAQTIRTYKTDQFPLLLIVMGKRTSNEVLNVIQGNTTVDELMMRLMGAMEIFTAQQQEDIKDEDEREAREMVKREQDEAYRLSLEADRKKREAQEREEAEQVRQERIRKEQEEEREAIRLSLEQALPPEPKEEGGEPVSKLRIRTPSGEFLERRFLGSCKLQVLFDFIASKGYPSDEFKLLTTFPRRNITQIDPAWSLVEAKLFPQETLFLEAKE</sequence>
<dbReference type="CDD" id="cd17129">
    <property type="entry name" value="Ubl1_FAF1"/>
    <property type="match status" value="1"/>
</dbReference>
<organism evidence="3 4">
    <name type="scientific">Cyprinus carpio carpio</name>
    <dbReference type="NCBI Taxonomy" id="630221"/>
    <lineage>
        <taxon>Eukaryota</taxon>
        <taxon>Metazoa</taxon>
        <taxon>Chordata</taxon>
        <taxon>Craniata</taxon>
        <taxon>Vertebrata</taxon>
        <taxon>Euteleostomi</taxon>
        <taxon>Actinopterygii</taxon>
        <taxon>Neopterygii</taxon>
        <taxon>Teleostei</taxon>
        <taxon>Ostariophysi</taxon>
        <taxon>Cypriniformes</taxon>
        <taxon>Cyprinidae</taxon>
        <taxon>Cyprininae</taxon>
        <taxon>Cyprinus</taxon>
    </lineage>
</organism>
<dbReference type="Pfam" id="PF00789">
    <property type="entry name" value="UBX"/>
    <property type="match status" value="1"/>
</dbReference>
<dbReference type="CDD" id="cd02990">
    <property type="entry name" value="UAS_FAF1"/>
    <property type="match status" value="1"/>
</dbReference>
<dbReference type="CDD" id="cd14413">
    <property type="entry name" value="UBA_FAF1"/>
    <property type="match status" value="1"/>
</dbReference>
<dbReference type="PANTHER" id="PTHR23322:SF96">
    <property type="entry name" value="FAS-ASSOCIATED FACTOR 1"/>
    <property type="match status" value="1"/>
</dbReference>
<dbReference type="Gene3D" id="1.10.8.10">
    <property type="entry name" value="DNA helicase RuvA subunit, C-terminal domain"/>
    <property type="match status" value="1"/>
</dbReference>
<reference evidence="3" key="2">
    <citation type="submission" date="2025-09" db="UniProtKB">
        <authorList>
            <consortium name="Ensembl"/>
        </authorList>
    </citation>
    <scope>IDENTIFICATION</scope>
</reference>
<dbReference type="SMART" id="SM00594">
    <property type="entry name" value="UAS"/>
    <property type="match status" value="1"/>
</dbReference>
<evidence type="ECO:0000313" key="4">
    <source>
        <dbReference type="Proteomes" id="UP001108240"/>
    </source>
</evidence>
<dbReference type="FunFam" id="3.10.20.90:FF:000089">
    <property type="entry name" value="Fas associated factor 1"/>
    <property type="match status" value="1"/>
</dbReference>
<dbReference type="GO" id="GO:0005783">
    <property type="term" value="C:endoplasmic reticulum"/>
    <property type="evidence" value="ECO:0007669"/>
    <property type="project" value="TreeGrafter"/>
</dbReference>
<feature type="region of interest" description="Disordered" evidence="1">
    <location>
        <begin position="509"/>
        <end position="534"/>
    </location>
</feature>
<dbReference type="Gene3D" id="3.40.30.10">
    <property type="entry name" value="Glutaredoxin"/>
    <property type="match status" value="1"/>
</dbReference>
<dbReference type="Pfam" id="PF21021">
    <property type="entry name" value="FAF1"/>
    <property type="match status" value="1"/>
</dbReference>
<feature type="region of interest" description="Disordered" evidence="1">
    <location>
        <begin position="544"/>
        <end position="563"/>
    </location>
</feature>
<dbReference type="Gene3D" id="3.10.20.90">
    <property type="entry name" value="Phosphatidylinositol 3-kinase Catalytic Subunit, Chain A, domain 1"/>
    <property type="match status" value="3"/>
</dbReference>
<feature type="domain" description="UBX" evidence="2">
    <location>
        <begin position="558"/>
        <end position="635"/>
    </location>
</feature>
<dbReference type="FunFam" id="3.40.30.10:FF:000061">
    <property type="entry name" value="Fas associated factor 1"/>
    <property type="match status" value="1"/>
</dbReference>
<dbReference type="InterPro" id="IPR036249">
    <property type="entry name" value="Thioredoxin-like_sf"/>
</dbReference>
<evidence type="ECO:0000259" key="2">
    <source>
        <dbReference type="PROSITE" id="PS50033"/>
    </source>
</evidence>
<proteinExistence type="predicted"/>
<dbReference type="InterPro" id="IPR050730">
    <property type="entry name" value="UBX_domain-protein"/>
</dbReference>
<accession>A0A9J7Y7F9</accession>
<dbReference type="GO" id="GO:0005634">
    <property type="term" value="C:nucleus"/>
    <property type="evidence" value="ECO:0007669"/>
    <property type="project" value="TreeGrafter"/>
</dbReference>
<dbReference type="Proteomes" id="UP001108240">
    <property type="component" value="Unplaced"/>
</dbReference>
<dbReference type="SMART" id="SM00166">
    <property type="entry name" value="UBX"/>
    <property type="match status" value="1"/>
</dbReference>
<dbReference type="InterPro" id="IPR006577">
    <property type="entry name" value="UAS"/>
</dbReference>
<protein>
    <submittedName>
        <fullName evidence="3">Fas (TNFRSF6) associated factor 1</fullName>
    </submittedName>
</protein>
<dbReference type="CDD" id="cd01771">
    <property type="entry name" value="UBX_UBXN3A"/>
    <property type="match status" value="1"/>
</dbReference>
<dbReference type="Pfam" id="PF14555">
    <property type="entry name" value="UBA_4"/>
    <property type="match status" value="1"/>
</dbReference>
<dbReference type="Ensembl" id="ENSCCRT00000108843.1">
    <property type="protein sequence ID" value="ENSCCRP00000114753.1"/>
    <property type="gene ID" value="ENSCCRG00000011112.2"/>
</dbReference>
<dbReference type="AlphaFoldDB" id="A0A9J7Y7F9"/>
<dbReference type="InterPro" id="IPR029071">
    <property type="entry name" value="Ubiquitin-like_domsf"/>
</dbReference>
<dbReference type="PROSITE" id="PS50033">
    <property type="entry name" value="UBX"/>
    <property type="match status" value="1"/>
</dbReference>
<reference evidence="3" key="1">
    <citation type="submission" date="2025-08" db="UniProtKB">
        <authorList>
            <consortium name="Ensembl"/>
        </authorList>
    </citation>
    <scope>IDENTIFICATION</scope>
</reference>
<dbReference type="GO" id="GO:0043130">
    <property type="term" value="F:ubiquitin binding"/>
    <property type="evidence" value="ECO:0007669"/>
    <property type="project" value="TreeGrafter"/>
</dbReference>
<dbReference type="InterPro" id="IPR001012">
    <property type="entry name" value="UBX_dom"/>
</dbReference>
<dbReference type="SUPFAM" id="SSF54236">
    <property type="entry name" value="Ubiquitin-like"/>
    <property type="match status" value="3"/>
</dbReference>
<dbReference type="GeneTree" id="ENSGT00940000154831"/>
<dbReference type="InterPro" id="IPR049483">
    <property type="entry name" value="FAF1_2-like_UAS"/>
</dbReference>
<dbReference type="SUPFAM" id="SSF52833">
    <property type="entry name" value="Thioredoxin-like"/>
    <property type="match status" value="1"/>
</dbReference>
<name>A0A9J7Y7F9_CYPCA</name>